<dbReference type="AlphaFoldDB" id="A0A0B7GW66"/>
<organism evidence="1 2">
    <name type="scientific">Treponema phagedenis</name>
    <dbReference type="NCBI Taxonomy" id="162"/>
    <lineage>
        <taxon>Bacteria</taxon>
        <taxon>Pseudomonadati</taxon>
        <taxon>Spirochaetota</taxon>
        <taxon>Spirochaetia</taxon>
        <taxon>Spirochaetales</taxon>
        <taxon>Treponemataceae</taxon>
        <taxon>Treponema</taxon>
    </lineage>
</organism>
<name>A0A0B7GW66_TREPH</name>
<evidence type="ECO:0000313" key="2">
    <source>
        <dbReference type="Proteomes" id="UP000042527"/>
    </source>
</evidence>
<accession>A0A0B7GW66</accession>
<gene>
    <name evidence="1" type="ORF">TPHV1_120020</name>
</gene>
<keyword evidence="2" id="KW-1185">Reference proteome</keyword>
<dbReference type="EMBL" id="CDNC01000004">
    <property type="protein sequence ID" value="CEM60891.1"/>
    <property type="molecule type" value="Genomic_DNA"/>
</dbReference>
<protein>
    <submittedName>
        <fullName evidence="1">Uncharacterized protein</fullName>
    </submittedName>
</protein>
<reference evidence="2" key="1">
    <citation type="submission" date="2015-01" db="EMBL/GenBank/DDBJ databases">
        <authorList>
            <person name="Manzoor Shahid"/>
            <person name="Zubair Saima"/>
        </authorList>
    </citation>
    <scope>NUCLEOTIDE SEQUENCE [LARGE SCALE GENOMIC DNA]</scope>
    <source>
        <strain evidence="2">V1</strain>
    </source>
</reference>
<proteinExistence type="predicted"/>
<sequence>MILQQPKQKGLSNQGTNLFNDFEIANKKDDKLKVLHWAKLQEEQKLWKGQSGCFARSNRTYLFN</sequence>
<evidence type="ECO:0000313" key="1">
    <source>
        <dbReference type="EMBL" id="CEM60891.1"/>
    </source>
</evidence>
<dbReference type="Proteomes" id="UP000042527">
    <property type="component" value="Unassembled WGS sequence"/>
</dbReference>